<dbReference type="EMBL" id="MFPX01000004">
    <property type="protein sequence ID" value="OGH67354.1"/>
    <property type="molecule type" value="Genomic_DNA"/>
</dbReference>
<reference evidence="5 6" key="1">
    <citation type="journal article" date="2016" name="Nat. Commun.">
        <title>Thousands of microbial genomes shed light on interconnected biogeochemical processes in an aquifer system.</title>
        <authorList>
            <person name="Anantharaman K."/>
            <person name="Brown C.T."/>
            <person name="Hug L.A."/>
            <person name="Sharon I."/>
            <person name="Castelle C.J."/>
            <person name="Probst A.J."/>
            <person name="Thomas B.C."/>
            <person name="Singh A."/>
            <person name="Wilkins M.J."/>
            <person name="Karaoz U."/>
            <person name="Brodie E.L."/>
            <person name="Williams K.H."/>
            <person name="Hubbard S.S."/>
            <person name="Banfield J.F."/>
        </authorList>
    </citation>
    <scope>NUCLEOTIDE SEQUENCE [LARGE SCALE GENOMIC DNA]</scope>
</reference>
<proteinExistence type="inferred from homology"/>
<keyword evidence="2" id="KW-0680">Restriction system</keyword>
<comment type="similarity">
    <text evidence="1">Belongs to the type-I restriction system S methylase family.</text>
</comment>
<dbReference type="PANTHER" id="PTHR30408:SF12">
    <property type="entry name" value="TYPE I RESTRICTION ENZYME MJAVIII SPECIFICITY SUBUNIT"/>
    <property type="match status" value="1"/>
</dbReference>
<dbReference type="InterPro" id="IPR052021">
    <property type="entry name" value="Type-I_RS_S_subunit"/>
</dbReference>
<feature type="domain" description="Type I restriction modification DNA specificity" evidence="4">
    <location>
        <begin position="63"/>
        <end position="181"/>
    </location>
</feature>
<dbReference type="InterPro" id="IPR044946">
    <property type="entry name" value="Restrct_endonuc_typeI_TRD_sf"/>
</dbReference>
<gene>
    <name evidence="5" type="ORF">A3B90_00680</name>
</gene>
<dbReference type="GO" id="GO:0003677">
    <property type="term" value="F:DNA binding"/>
    <property type="evidence" value="ECO:0007669"/>
    <property type="project" value="UniProtKB-KW"/>
</dbReference>
<dbReference type="SUPFAM" id="SSF116734">
    <property type="entry name" value="DNA methylase specificity domain"/>
    <property type="match status" value="1"/>
</dbReference>
<evidence type="ECO:0000256" key="2">
    <source>
        <dbReference type="ARBA" id="ARBA00022747"/>
    </source>
</evidence>
<organism evidence="5 6">
    <name type="scientific">Candidatus Magasanikbacteria bacterium RIFCSPHIGHO2_02_FULL_41_13</name>
    <dbReference type="NCBI Taxonomy" id="1798676"/>
    <lineage>
        <taxon>Bacteria</taxon>
        <taxon>Candidatus Magasanikiibacteriota</taxon>
    </lineage>
</organism>
<evidence type="ECO:0000313" key="5">
    <source>
        <dbReference type="EMBL" id="OGH67354.1"/>
    </source>
</evidence>
<evidence type="ECO:0000313" key="6">
    <source>
        <dbReference type="Proteomes" id="UP000178742"/>
    </source>
</evidence>
<dbReference type="PANTHER" id="PTHR30408">
    <property type="entry name" value="TYPE-1 RESTRICTION ENZYME ECOKI SPECIFICITY PROTEIN"/>
    <property type="match status" value="1"/>
</dbReference>
<evidence type="ECO:0000256" key="1">
    <source>
        <dbReference type="ARBA" id="ARBA00010923"/>
    </source>
</evidence>
<dbReference type="Gene3D" id="3.90.220.20">
    <property type="entry name" value="DNA methylase specificity domains"/>
    <property type="match status" value="1"/>
</dbReference>
<accession>A0A1F6M6S9</accession>
<evidence type="ECO:0000256" key="3">
    <source>
        <dbReference type="ARBA" id="ARBA00023125"/>
    </source>
</evidence>
<dbReference type="Pfam" id="PF01420">
    <property type="entry name" value="Methylase_S"/>
    <property type="match status" value="1"/>
</dbReference>
<dbReference type="AlphaFoldDB" id="A0A1F6M6S9"/>
<protein>
    <recommendedName>
        <fullName evidence="4">Type I restriction modification DNA specificity domain-containing protein</fullName>
    </recommendedName>
</protein>
<comment type="caution">
    <text evidence="5">The sequence shown here is derived from an EMBL/GenBank/DDBJ whole genome shotgun (WGS) entry which is preliminary data.</text>
</comment>
<dbReference type="InterPro" id="IPR000055">
    <property type="entry name" value="Restrct_endonuc_typeI_TRD"/>
</dbReference>
<sequence>MQYNFKKFTSIISGYSFRGAVISDIAGGFRVAQVRDITDTQKLVDRDLLTPVAFDHLESEAFLQHNDVLLSTRGTETGGFRVGLYDGHATNIIASSALYVLRIKDDKLLSEYLTYYLSSNRGQRALQQITSGSTIKVILKKELEQLKIPVPPIEAQKHIIEAIKNIHEQKDLINRKKELLENISTFILDNIQ</sequence>
<dbReference type="STRING" id="1798676.A3B90_00680"/>
<evidence type="ECO:0000259" key="4">
    <source>
        <dbReference type="Pfam" id="PF01420"/>
    </source>
</evidence>
<dbReference type="Proteomes" id="UP000178742">
    <property type="component" value="Unassembled WGS sequence"/>
</dbReference>
<keyword evidence="3" id="KW-0238">DNA-binding</keyword>
<name>A0A1F6M6S9_9BACT</name>
<dbReference type="GO" id="GO:0009307">
    <property type="term" value="P:DNA restriction-modification system"/>
    <property type="evidence" value="ECO:0007669"/>
    <property type="project" value="UniProtKB-KW"/>
</dbReference>